<accession>A0A0F6HDF4</accession>
<gene>
    <name evidence="1" type="ORF">LEP1GSC104_3187</name>
</gene>
<sequence>MKNSYQYKTLEEIIADLKPGEGLYRDGSWDFIVYKQSETELIYSEIEMRNACATNASTH</sequence>
<dbReference type="Proteomes" id="UP000006324">
    <property type="component" value="Unassembled WGS sequence"/>
</dbReference>
<dbReference type="EMBL" id="AHNQ02000014">
    <property type="protein sequence ID" value="EKO26352.1"/>
    <property type="molecule type" value="Genomic_DNA"/>
</dbReference>
<evidence type="ECO:0000313" key="2">
    <source>
        <dbReference type="Proteomes" id="UP000006324"/>
    </source>
</evidence>
<protein>
    <submittedName>
        <fullName evidence="1">Uncharacterized protein</fullName>
    </submittedName>
</protein>
<dbReference type="AlphaFoldDB" id="A0A0F6HDF4"/>
<proteinExistence type="predicted"/>
<comment type="caution">
    <text evidence="1">The sequence shown here is derived from an EMBL/GenBank/DDBJ whole genome shotgun (WGS) entry which is preliminary data.</text>
</comment>
<name>A0A0F6HDF4_LEPIR</name>
<reference evidence="1 2" key="1">
    <citation type="submission" date="2012-09" db="EMBL/GenBank/DDBJ databases">
        <authorList>
            <person name="Harkins D.M."/>
            <person name="Durkin A.S."/>
            <person name="Brinkac L.M."/>
            <person name="Selengut J.D."/>
            <person name="Sanka R."/>
            <person name="DePew J."/>
            <person name="Purushe J."/>
            <person name="Chanthongthip A."/>
            <person name="Lattana O."/>
            <person name="Phetsouvanh R."/>
            <person name="Newton P.N."/>
            <person name="Vinetz J.M."/>
            <person name="Sutton G.G."/>
            <person name="Nelson W.C."/>
            <person name="Fouts D.E."/>
        </authorList>
    </citation>
    <scope>NUCLEOTIDE SEQUENCE [LARGE SCALE GENOMIC DNA]</scope>
    <source>
        <strain evidence="1 2">UI 12621</strain>
    </source>
</reference>
<dbReference type="RefSeq" id="WP_002119239.1">
    <property type="nucleotide sequence ID" value="NZ_AHNQ02000014.1"/>
</dbReference>
<organism evidence="1 2">
    <name type="scientific">Leptospira interrogans str. UI 12621</name>
    <dbReference type="NCBI Taxonomy" id="1049937"/>
    <lineage>
        <taxon>Bacteria</taxon>
        <taxon>Pseudomonadati</taxon>
        <taxon>Spirochaetota</taxon>
        <taxon>Spirochaetia</taxon>
        <taxon>Leptospirales</taxon>
        <taxon>Leptospiraceae</taxon>
        <taxon>Leptospira</taxon>
    </lineage>
</organism>
<evidence type="ECO:0000313" key="1">
    <source>
        <dbReference type="EMBL" id="EKO26352.1"/>
    </source>
</evidence>